<dbReference type="SUPFAM" id="SSF47769">
    <property type="entry name" value="SAM/Pointed domain"/>
    <property type="match status" value="1"/>
</dbReference>
<dbReference type="STRING" id="1348612.A0A397G430"/>
<dbReference type="Pfam" id="PF07647">
    <property type="entry name" value="SAM_2"/>
    <property type="match status" value="1"/>
</dbReference>
<feature type="compositionally biased region" description="Basic and acidic residues" evidence="3">
    <location>
        <begin position="365"/>
        <end position="376"/>
    </location>
</feature>
<keyword evidence="8" id="KW-1185">Reference proteome</keyword>
<dbReference type="EMBL" id="PQFF01000593">
    <property type="protein sequence ID" value="RHZ44096.1"/>
    <property type="molecule type" value="Genomic_DNA"/>
</dbReference>
<feature type="compositionally biased region" description="Polar residues" evidence="3">
    <location>
        <begin position="316"/>
        <end position="326"/>
    </location>
</feature>
<evidence type="ECO:0000256" key="2">
    <source>
        <dbReference type="PROSITE-ProRule" id="PRU00192"/>
    </source>
</evidence>
<dbReference type="PANTHER" id="PTHR12752">
    <property type="entry name" value="PHOSPHOINOSITOL 3-PHOSPHATE-BINDING PROTEIN"/>
    <property type="match status" value="1"/>
</dbReference>
<feature type="compositionally biased region" description="Polar residues" evidence="3">
    <location>
        <begin position="437"/>
        <end position="446"/>
    </location>
</feature>
<evidence type="ECO:0000259" key="5">
    <source>
        <dbReference type="PROSITE" id="PS50003"/>
    </source>
</evidence>
<evidence type="ECO:0000313" key="7">
    <source>
        <dbReference type="EMBL" id="RHZ44096.1"/>
    </source>
</evidence>
<dbReference type="PROSITE" id="PS50003">
    <property type="entry name" value="PH_DOMAIN"/>
    <property type="match status" value="1"/>
</dbReference>
<dbReference type="InterPro" id="IPR001849">
    <property type="entry name" value="PH_domain"/>
</dbReference>
<dbReference type="CDD" id="cd09535">
    <property type="entry name" value="SAM_BOI-like_fungal"/>
    <property type="match status" value="1"/>
</dbReference>
<dbReference type="AlphaFoldDB" id="A0A397G430"/>
<dbReference type="PANTHER" id="PTHR12752:SF9">
    <property type="entry name" value="KRAMER, ISOFORM I"/>
    <property type="match status" value="1"/>
</dbReference>
<dbReference type="Proteomes" id="UP000266861">
    <property type="component" value="Unassembled WGS sequence"/>
</dbReference>
<proteinExistence type="predicted"/>
<evidence type="ECO:0000259" key="4">
    <source>
        <dbReference type="PROSITE" id="PS50002"/>
    </source>
</evidence>
<organism evidence="7 8">
    <name type="scientific">Diversispora epigaea</name>
    <dbReference type="NCBI Taxonomy" id="1348612"/>
    <lineage>
        <taxon>Eukaryota</taxon>
        <taxon>Fungi</taxon>
        <taxon>Fungi incertae sedis</taxon>
        <taxon>Mucoromycota</taxon>
        <taxon>Glomeromycotina</taxon>
        <taxon>Glomeromycetes</taxon>
        <taxon>Diversisporales</taxon>
        <taxon>Diversisporaceae</taxon>
        <taxon>Diversispora</taxon>
    </lineage>
</organism>
<evidence type="ECO:0000256" key="1">
    <source>
        <dbReference type="ARBA" id="ARBA00022443"/>
    </source>
</evidence>
<dbReference type="OrthoDB" id="73680at2759"/>
<dbReference type="SMART" id="SM00454">
    <property type="entry name" value="SAM"/>
    <property type="match status" value="1"/>
</dbReference>
<feature type="domain" description="PH" evidence="5">
    <location>
        <begin position="481"/>
        <end position="580"/>
    </location>
</feature>
<dbReference type="SUPFAM" id="SSF50729">
    <property type="entry name" value="PH domain-like"/>
    <property type="match status" value="1"/>
</dbReference>
<dbReference type="Gene3D" id="2.30.30.40">
    <property type="entry name" value="SH3 Domains"/>
    <property type="match status" value="1"/>
</dbReference>
<gene>
    <name evidence="7" type="ORF">Glove_759g8</name>
</gene>
<protein>
    <submittedName>
        <fullName evidence="7">Uncharacterized protein</fullName>
    </submittedName>
</protein>
<evidence type="ECO:0000256" key="3">
    <source>
        <dbReference type="SAM" id="MobiDB-lite"/>
    </source>
</evidence>
<sequence length="672" mass="76396">MYVETVYATHTFRAEHVDEVNFQYGEPIIVLEKDEMYGDGWWQGQNIHGQIGLFPMNYTSYDKPSPDNNPNTSDITAAADDHFNSTNDIVFDDVKEIETPTNTINPISAISGIQNKLHKLVIKKKSEAKLNKLTTIDNISNSNISGTKKETTSQSLIVQPQNNRHSDESVIDNSIEDLNKNNLNDLNSKILPQLPSSIEDGSKMDSINKLDATSELNNNFNNFNNRHPSTWNMEQVCQWLKEKGLESVMNQFIENDITGDVLVGLNLESLKELNITSYGKRIRIMNAIGSLNNDHSLNKTKANDENVFYSDFEYSRSPQMSPTINKSNTDSSQYSNSSSGGKLTNRRTLSKKGSKIFSRLTFSNRNEKEGKGERISHSLSLRVKSSPAKKEKLRLQANGGWDFLMDEENEMDIKSESESKTNSYKKSKKKDLRIITPKNSDPSLRSPNLDDKNNSEYRNFYYEQPVEESISEEEEIVDLNSPDYEGWLKKQGDKYKSWKNRYCVLKGVNLFYLKSDKNKQNPQIKGHLNLTGYRIVPDENILQGKYGFKLIHDTERTYYFAHDDSNKMKGWMKAMMKATISRDIKTPVVSSSNLATVPLSEARKRILRSPVPTFDGTDSLFNEANNIPTPISRPTSPISNRSASPRFTIKQKLSFPSMIHRSTSPSPNSQVF</sequence>
<feature type="domain" description="SAM" evidence="6">
    <location>
        <begin position="231"/>
        <end position="294"/>
    </location>
</feature>
<feature type="compositionally biased region" description="Low complexity" evidence="3">
    <location>
        <begin position="327"/>
        <end position="339"/>
    </location>
</feature>
<dbReference type="Pfam" id="PF00169">
    <property type="entry name" value="PH"/>
    <property type="match status" value="1"/>
</dbReference>
<dbReference type="Gene3D" id="1.10.150.50">
    <property type="entry name" value="Transcription Factor, Ets-1"/>
    <property type="match status" value="1"/>
</dbReference>
<name>A0A397G430_9GLOM</name>
<accession>A0A397G430</accession>
<comment type="caution">
    <text evidence="7">The sequence shown here is derived from an EMBL/GenBank/DDBJ whole genome shotgun (WGS) entry which is preliminary data.</text>
</comment>
<feature type="region of interest" description="Disordered" evidence="3">
    <location>
        <begin position="361"/>
        <end position="391"/>
    </location>
</feature>
<dbReference type="Gene3D" id="2.30.29.30">
    <property type="entry name" value="Pleckstrin-homology domain (PH domain)/Phosphotyrosine-binding domain (PTB)"/>
    <property type="match status" value="1"/>
</dbReference>
<dbReference type="CDD" id="cd00174">
    <property type="entry name" value="SH3"/>
    <property type="match status" value="1"/>
</dbReference>
<feature type="domain" description="SH3" evidence="4">
    <location>
        <begin position="1"/>
        <end position="64"/>
    </location>
</feature>
<dbReference type="InterPro" id="IPR013761">
    <property type="entry name" value="SAM/pointed_sf"/>
</dbReference>
<dbReference type="InterPro" id="IPR001452">
    <property type="entry name" value="SH3_domain"/>
</dbReference>
<dbReference type="InterPro" id="IPR001660">
    <property type="entry name" value="SAM"/>
</dbReference>
<dbReference type="PROSITE" id="PS50105">
    <property type="entry name" value="SAM_DOMAIN"/>
    <property type="match status" value="1"/>
</dbReference>
<dbReference type="PROSITE" id="PS50002">
    <property type="entry name" value="SH3"/>
    <property type="match status" value="1"/>
</dbReference>
<dbReference type="Pfam" id="PF14604">
    <property type="entry name" value="SH3_9"/>
    <property type="match status" value="1"/>
</dbReference>
<dbReference type="InterPro" id="IPR036028">
    <property type="entry name" value="SH3-like_dom_sf"/>
</dbReference>
<dbReference type="SMART" id="SM00233">
    <property type="entry name" value="PH"/>
    <property type="match status" value="1"/>
</dbReference>
<dbReference type="SMART" id="SM00326">
    <property type="entry name" value="SH3"/>
    <property type="match status" value="1"/>
</dbReference>
<feature type="region of interest" description="Disordered" evidence="3">
    <location>
        <begin position="316"/>
        <end position="348"/>
    </location>
</feature>
<dbReference type="InterPro" id="IPR011993">
    <property type="entry name" value="PH-like_dom_sf"/>
</dbReference>
<keyword evidence="1 2" id="KW-0728">SH3 domain</keyword>
<evidence type="ECO:0000259" key="6">
    <source>
        <dbReference type="PROSITE" id="PS50105"/>
    </source>
</evidence>
<evidence type="ECO:0000313" key="8">
    <source>
        <dbReference type="Proteomes" id="UP000266861"/>
    </source>
</evidence>
<feature type="region of interest" description="Disordered" evidence="3">
    <location>
        <begin position="412"/>
        <end position="455"/>
    </location>
</feature>
<dbReference type="SUPFAM" id="SSF50044">
    <property type="entry name" value="SH3-domain"/>
    <property type="match status" value="1"/>
</dbReference>
<reference evidence="7 8" key="1">
    <citation type="submission" date="2018-08" db="EMBL/GenBank/DDBJ databases">
        <title>Genome and evolution of the arbuscular mycorrhizal fungus Diversispora epigaea (formerly Glomus versiforme) and its bacterial endosymbionts.</title>
        <authorList>
            <person name="Sun X."/>
            <person name="Fei Z."/>
            <person name="Harrison M."/>
        </authorList>
    </citation>
    <scope>NUCLEOTIDE SEQUENCE [LARGE SCALE GENOMIC DNA]</scope>
    <source>
        <strain evidence="7 8">IT104</strain>
    </source>
</reference>